<sequence>MSRVRKSKAARFNAHVLKKLQTAVAMDPELDLTTQLPSAYSGRLGKMRETVQSVDDITINTTSRDEEDIRTTFNASIQAEIVHPLSQEVLELLSPGDTKVSPVRLSQRLLDIMRTSEVIWKAPFARQKMVLKCGNNIVLKVIRNMDDYTEYTTLQYLRQHRPNVPVPEPSGLVRVNDISLVFMTHVSSNMLADVWSILNSSQKASIKEQLAAILLDLRSIPFTPGTPLGGVGGEGCKDIRRHLRRSEAPILSASDFEDFLYTGSHEGGQVFVELLRQLAPPISAPSSPAIVFTHGDLRPNNIAVTMKDDTWVIVGLIDWEYSGFYPEYYEAVRCTNCLAPYEDNDWFLFLPDCVSPKAYAHWWLLDRVRETRLV</sequence>
<name>A0A5N7BME1_9EURO</name>
<gene>
    <name evidence="2" type="ORF">BDV26DRAFT_211226</name>
</gene>
<evidence type="ECO:0000259" key="1">
    <source>
        <dbReference type="Pfam" id="PF01636"/>
    </source>
</evidence>
<dbReference type="Gene3D" id="3.90.1200.10">
    <property type="match status" value="1"/>
</dbReference>
<keyword evidence="2" id="KW-0808">Transferase</keyword>
<proteinExistence type="predicted"/>
<evidence type="ECO:0000313" key="2">
    <source>
        <dbReference type="EMBL" id="KAE8382903.1"/>
    </source>
</evidence>
<dbReference type="OrthoDB" id="2906425at2759"/>
<keyword evidence="3" id="KW-1185">Reference proteome</keyword>
<dbReference type="PANTHER" id="PTHR21310:SF58">
    <property type="entry name" value="AMINOGLYCOSIDE PHOSPHOTRANSFERASE DOMAIN-CONTAINING PROTEIN"/>
    <property type="match status" value="1"/>
</dbReference>
<accession>A0A5N7BME1</accession>
<protein>
    <submittedName>
        <fullName evidence="2">Kinase-like domain-containing protein</fullName>
    </submittedName>
</protein>
<dbReference type="GO" id="GO:0016301">
    <property type="term" value="F:kinase activity"/>
    <property type="evidence" value="ECO:0007669"/>
    <property type="project" value="UniProtKB-KW"/>
</dbReference>
<dbReference type="InterPro" id="IPR002575">
    <property type="entry name" value="Aminoglycoside_PTrfase"/>
</dbReference>
<dbReference type="InterPro" id="IPR051678">
    <property type="entry name" value="AGP_Transferase"/>
</dbReference>
<feature type="domain" description="Aminoglycoside phosphotransferase" evidence="1">
    <location>
        <begin position="150"/>
        <end position="335"/>
    </location>
</feature>
<dbReference type="Pfam" id="PF01636">
    <property type="entry name" value="APH"/>
    <property type="match status" value="1"/>
</dbReference>
<dbReference type="CDD" id="cd05120">
    <property type="entry name" value="APH_ChoK_like"/>
    <property type="match status" value="1"/>
</dbReference>
<dbReference type="InterPro" id="IPR011009">
    <property type="entry name" value="Kinase-like_dom_sf"/>
</dbReference>
<evidence type="ECO:0000313" key="3">
    <source>
        <dbReference type="Proteomes" id="UP000326198"/>
    </source>
</evidence>
<keyword evidence="2" id="KW-0418">Kinase</keyword>
<dbReference type="Proteomes" id="UP000326198">
    <property type="component" value="Unassembled WGS sequence"/>
</dbReference>
<dbReference type="EMBL" id="ML736159">
    <property type="protein sequence ID" value="KAE8382903.1"/>
    <property type="molecule type" value="Genomic_DNA"/>
</dbReference>
<dbReference type="SUPFAM" id="SSF56112">
    <property type="entry name" value="Protein kinase-like (PK-like)"/>
    <property type="match status" value="1"/>
</dbReference>
<reference evidence="2 3" key="1">
    <citation type="submission" date="2019-04" db="EMBL/GenBank/DDBJ databases">
        <title>Friends and foes A comparative genomics studyof 23 Aspergillus species from section Flavi.</title>
        <authorList>
            <consortium name="DOE Joint Genome Institute"/>
            <person name="Kjaerbolling I."/>
            <person name="Vesth T."/>
            <person name="Frisvad J.C."/>
            <person name="Nybo J.L."/>
            <person name="Theobald S."/>
            <person name="Kildgaard S."/>
            <person name="Isbrandt T."/>
            <person name="Kuo A."/>
            <person name="Sato A."/>
            <person name="Lyhne E.K."/>
            <person name="Kogle M.E."/>
            <person name="Wiebenga A."/>
            <person name="Kun R.S."/>
            <person name="Lubbers R.J."/>
            <person name="Makela M.R."/>
            <person name="Barry K."/>
            <person name="Chovatia M."/>
            <person name="Clum A."/>
            <person name="Daum C."/>
            <person name="Haridas S."/>
            <person name="He G."/>
            <person name="LaButti K."/>
            <person name="Lipzen A."/>
            <person name="Mondo S."/>
            <person name="Riley R."/>
            <person name="Salamov A."/>
            <person name="Simmons B.A."/>
            <person name="Magnuson J.K."/>
            <person name="Henrissat B."/>
            <person name="Mortensen U.H."/>
            <person name="Larsen T.O."/>
            <person name="Devries R.P."/>
            <person name="Grigoriev I.V."/>
            <person name="Machida M."/>
            <person name="Baker S.E."/>
            <person name="Andersen M.R."/>
        </authorList>
    </citation>
    <scope>NUCLEOTIDE SEQUENCE [LARGE SCALE GENOMIC DNA]</scope>
    <source>
        <strain evidence="2 3">IBT 29228</strain>
    </source>
</reference>
<dbReference type="AlphaFoldDB" id="A0A5N7BME1"/>
<organism evidence="2 3">
    <name type="scientific">Aspergillus bertholletiae</name>
    <dbReference type="NCBI Taxonomy" id="1226010"/>
    <lineage>
        <taxon>Eukaryota</taxon>
        <taxon>Fungi</taxon>
        <taxon>Dikarya</taxon>
        <taxon>Ascomycota</taxon>
        <taxon>Pezizomycotina</taxon>
        <taxon>Eurotiomycetes</taxon>
        <taxon>Eurotiomycetidae</taxon>
        <taxon>Eurotiales</taxon>
        <taxon>Aspergillaceae</taxon>
        <taxon>Aspergillus</taxon>
        <taxon>Aspergillus subgen. Circumdati</taxon>
    </lineage>
</organism>
<dbReference type="PANTHER" id="PTHR21310">
    <property type="entry name" value="AMINOGLYCOSIDE PHOSPHOTRANSFERASE-RELATED-RELATED"/>
    <property type="match status" value="1"/>
</dbReference>